<feature type="non-terminal residue" evidence="2">
    <location>
        <position position="156"/>
    </location>
</feature>
<evidence type="ECO:0000313" key="3">
    <source>
        <dbReference type="Proteomes" id="UP000607397"/>
    </source>
</evidence>
<sequence>MTYRKLSHTVWECKYHIVFIPKYRKKVIYGNLRRKLGEIFHELARHKESVIEEGHLLPDHVHMLISIPPKYAVSNVVGYLKGKSAIYIAWELGNRRNATGHRFWARGYFVATVGRDEEMIRKYIQQQEEEDRRLEQMNLVPPEFVWSKIEVEHSGG</sequence>
<dbReference type="PANTHER" id="PTHR33360:SF2">
    <property type="entry name" value="TRANSPOSASE FOR INSERTION SEQUENCE ELEMENT IS200"/>
    <property type="match status" value="1"/>
</dbReference>
<dbReference type="NCBIfam" id="NF033573">
    <property type="entry name" value="transpos_IS200"/>
    <property type="match status" value="1"/>
</dbReference>
<keyword evidence="3" id="KW-1185">Reference proteome</keyword>
<dbReference type="RefSeq" id="WP_161827240.1">
    <property type="nucleotide sequence ID" value="NZ_WVIC01000079.1"/>
</dbReference>
<dbReference type="Pfam" id="PF01797">
    <property type="entry name" value="Y1_Tnp"/>
    <property type="match status" value="1"/>
</dbReference>
<name>A0A8K2AA12_9CYAN</name>
<dbReference type="Gene3D" id="3.30.70.1290">
    <property type="entry name" value="Transposase IS200-like"/>
    <property type="match status" value="1"/>
</dbReference>
<evidence type="ECO:0000259" key="1">
    <source>
        <dbReference type="SMART" id="SM01321"/>
    </source>
</evidence>
<dbReference type="GO" id="GO:0006313">
    <property type="term" value="P:DNA transposition"/>
    <property type="evidence" value="ECO:0007669"/>
    <property type="project" value="InterPro"/>
</dbReference>
<dbReference type="InterPro" id="IPR036515">
    <property type="entry name" value="Transposase_17_sf"/>
</dbReference>
<evidence type="ECO:0000313" key="2">
    <source>
        <dbReference type="EMBL" id="NCJ08770.1"/>
    </source>
</evidence>
<dbReference type="AlphaFoldDB" id="A0A8K2AA12"/>
<proteinExistence type="predicted"/>
<accession>A0A8K2AA12</accession>
<dbReference type="PANTHER" id="PTHR33360">
    <property type="entry name" value="TRANSPOSASE FOR INSERTION SEQUENCE ELEMENT IS200"/>
    <property type="match status" value="1"/>
</dbReference>
<dbReference type="SMART" id="SM01321">
    <property type="entry name" value="Y1_Tnp"/>
    <property type="match status" value="1"/>
</dbReference>
<protein>
    <submittedName>
        <fullName evidence="2">IS200/IS605 family transposase</fullName>
    </submittedName>
</protein>
<dbReference type="GO" id="GO:0003677">
    <property type="term" value="F:DNA binding"/>
    <property type="evidence" value="ECO:0007669"/>
    <property type="project" value="InterPro"/>
</dbReference>
<dbReference type="Proteomes" id="UP000607397">
    <property type="component" value="Unassembled WGS sequence"/>
</dbReference>
<feature type="domain" description="Transposase IS200-like" evidence="1">
    <location>
        <begin position="10"/>
        <end position="127"/>
    </location>
</feature>
<dbReference type="GO" id="GO:0004803">
    <property type="term" value="F:transposase activity"/>
    <property type="evidence" value="ECO:0007669"/>
    <property type="project" value="InterPro"/>
</dbReference>
<dbReference type="SUPFAM" id="SSF143422">
    <property type="entry name" value="Transposase IS200-like"/>
    <property type="match status" value="1"/>
</dbReference>
<gene>
    <name evidence="2" type="primary">tnpA</name>
    <name evidence="2" type="ORF">GS597_20115</name>
</gene>
<dbReference type="EMBL" id="WVIC01000079">
    <property type="protein sequence ID" value="NCJ08770.1"/>
    <property type="molecule type" value="Genomic_DNA"/>
</dbReference>
<reference evidence="2" key="1">
    <citation type="submission" date="2019-12" db="EMBL/GenBank/DDBJ databases">
        <title>High-Quality draft genome sequences of three cyanobacteria isolated from the limestone walls of the Old Cathedral of Coimbra.</title>
        <authorList>
            <person name="Tiago I."/>
            <person name="Soares F."/>
            <person name="Portugal A."/>
        </authorList>
    </citation>
    <scope>NUCLEOTIDE SEQUENCE [LARGE SCALE GENOMIC DNA]</scope>
    <source>
        <strain evidence="2">C</strain>
    </source>
</reference>
<organism evidence="2 3">
    <name type="scientific">Petrachloros mirabilis ULC683</name>
    <dbReference type="NCBI Taxonomy" id="2781853"/>
    <lineage>
        <taxon>Bacteria</taxon>
        <taxon>Bacillati</taxon>
        <taxon>Cyanobacteriota</taxon>
        <taxon>Cyanophyceae</taxon>
        <taxon>Synechococcales</taxon>
        <taxon>Petrachlorosaceae</taxon>
        <taxon>Petrachloros</taxon>
        <taxon>Petrachloros mirabilis</taxon>
    </lineage>
</organism>
<comment type="caution">
    <text evidence="2">The sequence shown here is derived from an EMBL/GenBank/DDBJ whole genome shotgun (WGS) entry which is preliminary data.</text>
</comment>
<dbReference type="InterPro" id="IPR002686">
    <property type="entry name" value="Transposase_17"/>
</dbReference>